<accession>A0A8S9M003</accession>
<organism evidence="1">
    <name type="scientific">Brassica cretica</name>
    <name type="common">Mustard</name>
    <dbReference type="NCBI Taxonomy" id="69181"/>
    <lineage>
        <taxon>Eukaryota</taxon>
        <taxon>Viridiplantae</taxon>
        <taxon>Streptophyta</taxon>
        <taxon>Embryophyta</taxon>
        <taxon>Tracheophyta</taxon>
        <taxon>Spermatophyta</taxon>
        <taxon>Magnoliopsida</taxon>
        <taxon>eudicotyledons</taxon>
        <taxon>Gunneridae</taxon>
        <taxon>Pentapetalae</taxon>
        <taxon>rosids</taxon>
        <taxon>malvids</taxon>
        <taxon>Brassicales</taxon>
        <taxon>Brassicaceae</taxon>
        <taxon>Brassiceae</taxon>
        <taxon>Brassica</taxon>
    </lineage>
</organism>
<dbReference type="AlphaFoldDB" id="A0A8S9M003"/>
<comment type="caution">
    <text evidence="1">The sequence shown here is derived from an EMBL/GenBank/DDBJ whole genome shotgun (WGS) entry which is preliminary data.</text>
</comment>
<dbReference type="EMBL" id="QGKY02000089">
    <property type="protein sequence ID" value="KAF2611218.1"/>
    <property type="molecule type" value="Genomic_DNA"/>
</dbReference>
<gene>
    <name evidence="1" type="ORF">F2Q70_00008538</name>
</gene>
<reference evidence="1" key="1">
    <citation type="submission" date="2019-12" db="EMBL/GenBank/DDBJ databases">
        <title>Genome sequencing and annotation of Brassica cretica.</title>
        <authorList>
            <person name="Studholme D.J."/>
            <person name="Sarris P.F."/>
        </authorList>
    </citation>
    <scope>NUCLEOTIDE SEQUENCE</scope>
    <source>
        <strain evidence="1">PFS-102/07</strain>
        <tissue evidence="1">Leaf</tissue>
    </source>
</reference>
<protein>
    <submittedName>
        <fullName evidence="1">Uncharacterized protein</fullName>
    </submittedName>
</protein>
<proteinExistence type="predicted"/>
<sequence>MLFVRRIAANKQTPLLSLSRLLTSEPRRWWLVALAAGHLPSLLLSVNFTASTSVELDSSSLPCSSLWISRSVLIPKGSRASGSVAASLSLVVFLLSCRLCNRSAVWDFTASHLSLEKGVVEACHLEPLFLAASIGNHGSPPVTSLWLSFVILVCGNLGSLDRPDMLPPRS</sequence>
<name>A0A8S9M003_BRACR</name>
<evidence type="ECO:0000313" key="1">
    <source>
        <dbReference type="EMBL" id="KAF2611218.1"/>
    </source>
</evidence>